<sequence length="218" mass="24601">MAVPKVITGSEKNWIWHCLSGTVRLPTKYCQQRIGGAHRMRDTSQAKPIMIPARLGVRLALWLLTLKESITRTFPTMVMRLTMADTVPMVITSHRPWGGRWTSVVLLLTVEFRALSPSMVSLCRSKSNNDESVCHFQKDLLRGTRSTLRGGKRVSSEAEEKEDEEQVEGGHREASVIPAQEVQRTASRSHPAIRHSHRASTREKCLQLEQHPSSVTQK</sequence>
<keyword evidence="3" id="KW-1185">Reference proteome</keyword>
<reference evidence="2 3" key="1">
    <citation type="submission" date="2019-03" db="EMBL/GenBank/DDBJ databases">
        <title>First draft genome of Liparis tanakae, snailfish: a comprehensive survey of snailfish specific genes.</title>
        <authorList>
            <person name="Kim W."/>
            <person name="Song I."/>
            <person name="Jeong J.-H."/>
            <person name="Kim D."/>
            <person name="Kim S."/>
            <person name="Ryu S."/>
            <person name="Song J.Y."/>
            <person name="Lee S.K."/>
        </authorList>
    </citation>
    <scope>NUCLEOTIDE SEQUENCE [LARGE SCALE GENOMIC DNA]</scope>
    <source>
        <tissue evidence="2">Muscle</tissue>
    </source>
</reference>
<accession>A0A4Z2JAR7</accession>
<dbReference type="Proteomes" id="UP000314294">
    <property type="component" value="Unassembled WGS sequence"/>
</dbReference>
<protein>
    <submittedName>
        <fullName evidence="2">Uncharacterized protein</fullName>
    </submittedName>
</protein>
<name>A0A4Z2JAR7_9TELE</name>
<gene>
    <name evidence="2" type="ORF">EYF80_002458</name>
</gene>
<feature type="region of interest" description="Disordered" evidence="1">
    <location>
        <begin position="147"/>
        <end position="218"/>
    </location>
</feature>
<feature type="compositionally biased region" description="Acidic residues" evidence="1">
    <location>
        <begin position="157"/>
        <end position="167"/>
    </location>
</feature>
<dbReference type="EMBL" id="SRLO01000011">
    <property type="protein sequence ID" value="TNN87256.1"/>
    <property type="molecule type" value="Genomic_DNA"/>
</dbReference>
<comment type="caution">
    <text evidence="2">The sequence shown here is derived from an EMBL/GenBank/DDBJ whole genome shotgun (WGS) entry which is preliminary data.</text>
</comment>
<evidence type="ECO:0000313" key="3">
    <source>
        <dbReference type="Proteomes" id="UP000314294"/>
    </source>
</evidence>
<evidence type="ECO:0000256" key="1">
    <source>
        <dbReference type="SAM" id="MobiDB-lite"/>
    </source>
</evidence>
<evidence type="ECO:0000313" key="2">
    <source>
        <dbReference type="EMBL" id="TNN87256.1"/>
    </source>
</evidence>
<dbReference type="AlphaFoldDB" id="A0A4Z2JAR7"/>
<organism evidence="2 3">
    <name type="scientific">Liparis tanakae</name>
    <name type="common">Tanaka's snailfish</name>
    <dbReference type="NCBI Taxonomy" id="230148"/>
    <lineage>
        <taxon>Eukaryota</taxon>
        <taxon>Metazoa</taxon>
        <taxon>Chordata</taxon>
        <taxon>Craniata</taxon>
        <taxon>Vertebrata</taxon>
        <taxon>Euteleostomi</taxon>
        <taxon>Actinopterygii</taxon>
        <taxon>Neopterygii</taxon>
        <taxon>Teleostei</taxon>
        <taxon>Neoteleostei</taxon>
        <taxon>Acanthomorphata</taxon>
        <taxon>Eupercaria</taxon>
        <taxon>Perciformes</taxon>
        <taxon>Cottioidei</taxon>
        <taxon>Cottales</taxon>
        <taxon>Liparidae</taxon>
        <taxon>Liparis</taxon>
    </lineage>
</organism>
<proteinExistence type="predicted"/>